<proteinExistence type="predicted"/>
<evidence type="ECO:0008006" key="3">
    <source>
        <dbReference type="Google" id="ProtNLM"/>
    </source>
</evidence>
<evidence type="ECO:0000313" key="1">
    <source>
        <dbReference type="EMBL" id="ABZ97178.1"/>
    </source>
</evidence>
<dbReference type="Proteomes" id="UP000001847">
    <property type="component" value="Chromosome I"/>
</dbReference>
<evidence type="ECO:0000313" key="2">
    <source>
        <dbReference type="Proteomes" id="UP000001847"/>
    </source>
</evidence>
<gene>
    <name evidence="1" type="ordered locus">LEPBI_I1055</name>
</gene>
<dbReference type="InterPro" id="IPR011250">
    <property type="entry name" value="OMP/PagP_B-barrel"/>
</dbReference>
<dbReference type="HOGENOM" id="CLU_1018620_0_0_12"/>
<protein>
    <recommendedName>
        <fullName evidence="3">Outer membrane protein beta-barrel domain-containing protein</fullName>
    </recommendedName>
</protein>
<accession>B0SMZ1</accession>
<keyword evidence="2" id="KW-1185">Reference proteome</keyword>
<dbReference type="KEGG" id="lbi:LEPBI_I1055"/>
<dbReference type="AlphaFoldDB" id="B0SMZ1"/>
<organism evidence="1 2">
    <name type="scientific">Leptospira biflexa serovar Patoc (strain Patoc 1 / ATCC 23582 / Paris)</name>
    <dbReference type="NCBI Taxonomy" id="456481"/>
    <lineage>
        <taxon>Bacteria</taxon>
        <taxon>Pseudomonadati</taxon>
        <taxon>Spirochaetota</taxon>
        <taxon>Spirochaetia</taxon>
        <taxon>Leptospirales</taxon>
        <taxon>Leptospiraceae</taxon>
        <taxon>Leptospira</taxon>
    </lineage>
</organism>
<dbReference type="SUPFAM" id="SSF56925">
    <property type="entry name" value="OMPA-like"/>
    <property type="match status" value="1"/>
</dbReference>
<dbReference type="EMBL" id="CP000786">
    <property type="protein sequence ID" value="ABZ97178.1"/>
    <property type="molecule type" value="Genomic_DNA"/>
</dbReference>
<name>B0SMZ1_LEPBP</name>
<reference evidence="1 2" key="1">
    <citation type="journal article" date="2008" name="PLoS ONE">
        <title>Genome sequence of the saprophyte Leptospira biflexa provides insights into the evolution of Leptospira and the pathogenesis of leptospirosis.</title>
        <authorList>
            <person name="Picardeau M."/>
            <person name="Bulach D.M."/>
            <person name="Bouchier C."/>
            <person name="Zuerner R.L."/>
            <person name="Zidane N."/>
            <person name="Wilson P.J."/>
            <person name="Creno S."/>
            <person name="Kuczek E.S."/>
            <person name="Bommezzadri S."/>
            <person name="Davis J.C."/>
            <person name="McGrath A."/>
            <person name="Johnson M.J."/>
            <person name="Boursaux-Eude C."/>
            <person name="Seemann T."/>
            <person name="Rouy Z."/>
            <person name="Coppel R.L."/>
            <person name="Rood J.I."/>
            <person name="Lajus A."/>
            <person name="Davies J.K."/>
            <person name="Medigue C."/>
            <person name="Adler B."/>
        </authorList>
    </citation>
    <scope>NUCLEOTIDE SEQUENCE [LARGE SCALE GENOMIC DNA]</scope>
    <source>
        <strain evidence="2">Patoc 1 / ATCC 23582 / Paris</strain>
    </source>
</reference>
<dbReference type="STRING" id="456481.LEPBI_I1055"/>
<sequence length="291" mass="32579">MTHGQTLVNFLGMKRRILSKRILLSILAILNVISPLYSQTPTPRLEYPIGFYQGGFYLNLQGGETVYTGGSLQKRESSLQNSIKTQTQLGVMPVRLLGSLSVPQVIPIPDGKVEPGRTGRVFFEYGLTDHLGILISYASNSVKGERSDQFIYSDRNSATGFTPYLEYAPTKYTVYKDKVYGLGLNYHFLTKNKFDPYIGLELGLVNFSASYRSTGYTNLYLQSLMAQGTGVSGRAALGINYYLTPEFGFSFELHGMKRMLKSNLFSSETFDQVGFQFGVIFNLDNISKDQR</sequence>
<dbReference type="Gene3D" id="2.40.160.20">
    <property type="match status" value="1"/>
</dbReference>